<dbReference type="RefSeq" id="WP_150652839.1">
    <property type="nucleotide sequence ID" value="NZ_CABVHJ010000031.1"/>
</dbReference>
<proteinExistence type="predicted"/>
<organism evidence="2 3">
    <name type="scientific">Pseudomonas fluorescens</name>
    <dbReference type="NCBI Taxonomy" id="294"/>
    <lineage>
        <taxon>Bacteria</taxon>
        <taxon>Pseudomonadati</taxon>
        <taxon>Pseudomonadota</taxon>
        <taxon>Gammaproteobacteria</taxon>
        <taxon>Pseudomonadales</taxon>
        <taxon>Pseudomonadaceae</taxon>
        <taxon>Pseudomonas</taxon>
    </lineage>
</organism>
<dbReference type="Pfam" id="PF11726">
    <property type="entry name" value="YagK_YfjJ_C"/>
    <property type="match status" value="1"/>
</dbReference>
<gene>
    <name evidence="2" type="ORF">PS655_05793</name>
</gene>
<dbReference type="Proteomes" id="UP000327167">
    <property type="component" value="Unassembled WGS sequence"/>
</dbReference>
<reference evidence="2 3" key="1">
    <citation type="submission" date="2019-09" db="EMBL/GenBank/DDBJ databases">
        <authorList>
            <person name="Chandra G."/>
            <person name="Truman W A."/>
        </authorList>
    </citation>
    <scope>NUCLEOTIDE SEQUENCE [LARGE SCALE GENOMIC DNA]</scope>
    <source>
        <strain evidence="2">PS655</strain>
    </source>
</reference>
<dbReference type="EMBL" id="CABVHJ010000031">
    <property type="protein sequence ID" value="VVN45660.1"/>
    <property type="molecule type" value="Genomic_DNA"/>
</dbReference>
<dbReference type="AlphaFoldDB" id="A0A5E6XWX2"/>
<evidence type="ECO:0000259" key="1">
    <source>
        <dbReference type="Pfam" id="PF11726"/>
    </source>
</evidence>
<accession>A0A5E6XWX2</accession>
<dbReference type="InterPro" id="IPR057271">
    <property type="entry name" value="YagK_YfjJ_C"/>
</dbReference>
<protein>
    <recommendedName>
        <fullName evidence="1">YagK/YfjJ C-terminal domain-containing protein</fullName>
    </recommendedName>
</protein>
<evidence type="ECO:0000313" key="2">
    <source>
        <dbReference type="EMBL" id="VVN45660.1"/>
    </source>
</evidence>
<evidence type="ECO:0000313" key="3">
    <source>
        <dbReference type="Proteomes" id="UP000327167"/>
    </source>
</evidence>
<name>A0A5E6XWX2_PSEFL</name>
<feature type="domain" description="YagK/YfjJ C-terminal" evidence="1">
    <location>
        <begin position="23"/>
        <end position="110"/>
    </location>
</feature>
<sequence length="110" mass="12879">MLGKGPFVEQYLEKLYQTLQYALNDYARVFAFRFDLRLPHGKNLPGDAMTNRVIARFRASLEAQISHDRQCARRLNRSTHDSCVRPFWVRECGQEGLPHYHCIVLLNRDA</sequence>